<comment type="caution">
    <text evidence="1">The sequence shown here is derived from an EMBL/GenBank/DDBJ whole genome shotgun (WGS) entry which is preliminary data.</text>
</comment>
<evidence type="ECO:0000313" key="1">
    <source>
        <dbReference type="EMBL" id="PKW12813.1"/>
    </source>
</evidence>
<dbReference type="RefSeq" id="WP_272941804.1">
    <property type="nucleotide sequence ID" value="NZ_CP061007.1"/>
</dbReference>
<evidence type="ECO:0000313" key="2">
    <source>
        <dbReference type="Proteomes" id="UP000233786"/>
    </source>
</evidence>
<name>A0A2N3XQ72_SACSN</name>
<keyword evidence="2" id="KW-1185">Reference proteome</keyword>
<sequence length="44" mass="4659">MSLSPAPDHMIATSNLILQLAGQVPAGFKAIPDVDVDLELELVE</sequence>
<dbReference type="Proteomes" id="UP000233786">
    <property type="component" value="Unassembled WGS sequence"/>
</dbReference>
<proteinExistence type="predicted"/>
<dbReference type="EMBL" id="PJNB01000001">
    <property type="protein sequence ID" value="PKW12813.1"/>
    <property type="molecule type" value="Genomic_DNA"/>
</dbReference>
<reference evidence="1" key="1">
    <citation type="submission" date="2017-12" db="EMBL/GenBank/DDBJ databases">
        <title>Sequencing the genomes of 1000 Actinobacteria strains.</title>
        <authorList>
            <person name="Klenk H.-P."/>
        </authorList>
    </citation>
    <scope>NUCLEOTIDE SEQUENCE [LARGE SCALE GENOMIC DNA]</scope>
    <source>
        <strain evidence="1">DSM 44228</strain>
    </source>
</reference>
<gene>
    <name evidence="1" type="ORF">A8926_0304</name>
</gene>
<protein>
    <submittedName>
        <fullName evidence="1">Uncharacterized protein</fullName>
    </submittedName>
</protein>
<dbReference type="AlphaFoldDB" id="A0A2N3XQ72"/>
<organism evidence="1 2">
    <name type="scientific">Saccharopolyspora spinosa</name>
    <dbReference type="NCBI Taxonomy" id="60894"/>
    <lineage>
        <taxon>Bacteria</taxon>
        <taxon>Bacillati</taxon>
        <taxon>Actinomycetota</taxon>
        <taxon>Actinomycetes</taxon>
        <taxon>Pseudonocardiales</taxon>
        <taxon>Pseudonocardiaceae</taxon>
        <taxon>Saccharopolyspora</taxon>
    </lineage>
</organism>
<accession>A0A2N3XQ72</accession>